<dbReference type="NCBIfam" id="TIGR03447">
    <property type="entry name" value="mycothiol_MshC"/>
    <property type="match status" value="1"/>
</dbReference>
<evidence type="ECO:0000256" key="10">
    <source>
        <dbReference type="HAMAP-Rule" id="MF_01697"/>
    </source>
</evidence>
<evidence type="ECO:0000256" key="5">
    <source>
        <dbReference type="ARBA" id="ARBA00022723"/>
    </source>
</evidence>
<dbReference type="Gene3D" id="3.40.50.620">
    <property type="entry name" value="HUPs"/>
    <property type="match status" value="1"/>
</dbReference>
<comment type="subunit">
    <text evidence="3 10">Monomer.</text>
</comment>
<evidence type="ECO:0000313" key="13">
    <source>
        <dbReference type="Proteomes" id="UP001589783"/>
    </source>
</evidence>
<feature type="binding site" evidence="10">
    <location>
        <position position="231"/>
    </location>
    <ligand>
        <name>Zn(2+)</name>
        <dbReference type="ChEBI" id="CHEBI:29105"/>
    </ligand>
</feature>
<protein>
    <recommendedName>
        <fullName evidence="10">L-cysteine:1D-myo-inositol 2-amino-2-deoxy-alpha-D-glucopyranoside ligase</fullName>
        <shortName evidence="10">L-Cys:GlcN-Ins ligase</shortName>
        <ecNumber evidence="10">6.3.1.13</ecNumber>
    </recommendedName>
    <alternativeName>
        <fullName evidence="10">Mycothiol ligase</fullName>
        <shortName evidence="10">MSH ligase</shortName>
    </alternativeName>
</protein>
<feature type="short sequence motif" description="'KMSKS' region" evidence="10">
    <location>
        <begin position="289"/>
        <end position="293"/>
    </location>
</feature>
<feature type="binding site" evidence="10">
    <location>
        <position position="58"/>
    </location>
    <ligand>
        <name>L-cysteinyl-5'-AMP</name>
        <dbReference type="ChEBI" id="CHEBI:144924"/>
    </ligand>
</feature>
<feature type="domain" description="tRNA synthetases class I catalytic" evidence="11">
    <location>
        <begin position="38"/>
        <end position="337"/>
    </location>
</feature>
<sequence>MHSWPSLSVPELPGAGPALRLYDTADQQVKPVAPGPVATMYVCGITPYDATHLGHAATYVAFDLMNRVLRDQGHEVHYVQNITDVDDPLFERAARDGVDWRELGDGQIDLFRADMTALRVLPPRDYIGAIESVDEVVTAVAALLESGAAYVVDDEQYPDVYFRADATGVFGYESNYDRATMERLFAERGGDPERPGKRDPIDALLWRAARPGEPSWEAPFGAGRPGWHIECSVIALNRLGEAFDIQGGGSDLIFPHHEYSAAHGEALAGQRRFARTYAHTGMIGLDGEKMSKSLGNLVLVSKLLAAGVDAGAIRLGLLDGHYRQDRMWTDAQLERAQERLARWRRAVAAPTGPAADGIIDRVRTHLANDLDTPKALAAIDGWASEALTGLGSSSEAPGQIADLVDALLGVELRPA</sequence>
<comment type="cofactor">
    <cofactor evidence="10">
        <name>Zn(2+)</name>
        <dbReference type="ChEBI" id="CHEBI:29105"/>
    </cofactor>
    <text evidence="10">Binds 1 zinc ion per subunit.</text>
</comment>
<name>A0ABV6H9V1_9ACTN</name>
<dbReference type="InterPro" id="IPR014729">
    <property type="entry name" value="Rossmann-like_a/b/a_fold"/>
</dbReference>
<dbReference type="InterPro" id="IPR032678">
    <property type="entry name" value="tRNA-synt_1_cat_dom"/>
</dbReference>
<proteinExistence type="inferred from homology"/>
<comment type="catalytic activity">
    <reaction evidence="9 10">
        <text>1D-myo-inositol 2-amino-2-deoxy-alpha-D-glucopyranoside + L-cysteine + ATP = 1D-myo-inositol 2-(L-cysteinylamino)-2-deoxy-alpha-D-glucopyranoside + AMP + diphosphate + H(+)</text>
        <dbReference type="Rhea" id="RHEA:26176"/>
        <dbReference type="ChEBI" id="CHEBI:15378"/>
        <dbReference type="ChEBI" id="CHEBI:30616"/>
        <dbReference type="ChEBI" id="CHEBI:33019"/>
        <dbReference type="ChEBI" id="CHEBI:35235"/>
        <dbReference type="ChEBI" id="CHEBI:58886"/>
        <dbReference type="ChEBI" id="CHEBI:58887"/>
        <dbReference type="ChEBI" id="CHEBI:456215"/>
        <dbReference type="EC" id="6.3.1.13"/>
    </reaction>
</comment>
<dbReference type="EMBL" id="JBHLWV010000020">
    <property type="protein sequence ID" value="MFC0315536.1"/>
    <property type="molecule type" value="Genomic_DNA"/>
</dbReference>
<comment type="similarity">
    <text evidence="2 10">Belongs to the class-I aminoacyl-tRNA synthetase family. MshC subfamily.</text>
</comment>
<evidence type="ECO:0000256" key="8">
    <source>
        <dbReference type="ARBA" id="ARBA00022840"/>
    </source>
</evidence>
<accession>A0ABV6H9V1</accession>
<reference evidence="12 13" key="1">
    <citation type="submission" date="2024-09" db="EMBL/GenBank/DDBJ databases">
        <authorList>
            <person name="Sun Q."/>
            <person name="Mori K."/>
        </authorList>
    </citation>
    <scope>NUCLEOTIDE SEQUENCE [LARGE SCALE GENOMIC DNA]</scope>
    <source>
        <strain evidence="12 13">CCM 7957</strain>
    </source>
</reference>
<dbReference type="Gene3D" id="1.20.120.640">
    <property type="entry name" value="Anticodon-binding domain of a subclass of class I aminoacyl-tRNA synthetases"/>
    <property type="match status" value="1"/>
</dbReference>
<evidence type="ECO:0000256" key="3">
    <source>
        <dbReference type="ARBA" id="ARBA00011245"/>
    </source>
</evidence>
<keyword evidence="5 10" id="KW-0479">Metal-binding</keyword>
<dbReference type="EC" id="6.3.1.13" evidence="10"/>
<feature type="binding site" evidence="10">
    <location>
        <position position="256"/>
    </location>
    <ligand>
        <name>Zn(2+)</name>
        <dbReference type="ChEBI" id="CHEBI:29105"/>
    </ligand>
</feature>
<comment type="function">
    <text evidence="1 10">Catalyzes the ATP-dependent condensation of GlcN-Ins and L-cysteine to form L-Cys-GlcN-Ins.</text>
</comment>
<keyword evidence="7 10" id="KW-0862">Zinc</keyword>
<feature type="binding site" evidence="10">
    <location>
        <position position="43"/>
    </location>
    <ligand>
        <name>Zn(2+)</name>
        <dbReference type="ChEBI" id="CHEBI:29105"/>
    </ligand>
</feature>
<dbReference type="PANTHER" id="PTHR10890">
    <property type="entry name" value="CYSTEINYL-TRNA SYNTHETASE"/>
    <property type="match status" value="1"/>
</dbReference>
<dbReference type="Proteomes" id="UP001589783">
    <property type="component" value="Unassembled WGS sequence"/>
</dbReference>
<dbReference type="Pfam" id="PF01406">
    <property type="entry name" value="tRNA-synt_1e"/>
    <property type="match status" value="1"/>
</dbReference>
<feature type="short sequence motif" description="'ERGGDP' region" evidence="10">
    <location>
        <begin position="187"/>
        <end position="192"/>
    </location>
</feature>
<dbReference type="RefSeq" id="WP_382364316.1">
    <property type="nucleotide sequence ID" value="NZ_JBHLWV010000020.1"/>
</dbReference>
<feature type="binding site" evidence="10">
    <location>
        <position position="283"/>
    </location>
    <ligand>
        <name>L-cysteinyl-5'-AMP</name>
        <dbReference type="ChEBI" id="CHEBI:144924"/>
    </ligand>
</feature>
<comment type="caution">
    <text evidence="12">The sequence shown here is derived from an EMBL/GenBank/DDBJ whole genome shotgun (WGS) entry which is preliminary data.</text>
</comment>
<evidence type="ECO:0000256" key="1">
    <source>
        <dbReference type="ARBA" id="ARBA00003679"/>
    </source>
</evidence>
<feature type="binding site" evidence="10">
    <location>
        <begin position="249"/>
        <end position="251"/>
    </location>
    <ligand>
        <name>L-cysteinyl-5'-AMP</name>
        <dbReference type="ChEBI" id="CHEBI:144924"/>
    </ligand>
</feature>
<keyword evidence="8 10" id="KW-0067">ATP-binding</keyword>
<evidence type="ECO:0000259" key="11">
    <source>
        <dbReference type="Pfam" id="PF01406"/>
    </source>
</evidence>
<feature type="binding site" evidence="10">
    <location>
        <position position="227"/>
    </location>
    <ligand>
        <name>L-cysteinyl-5'-AMP</name>
        <dbReference type="ChEBI" id="CHEBI:144924"/>
    </ligand>
</feature>
<keyword evidence="6 10" id="KW-0547">Nucleotide-binding</keyword>
<keyword evidence="13" id="KW-1185">Reference proteome</keyword>
<dbReference type="CDD" id="cd00672">
    <property type="entry name" value="CysRS_core"/>
    <property type="match status" value="1"/>
</dbReference>
<feature type="binding site" evidence="10">
    <location>
        <begin position="43"/>
        <end position="46"/>
    </location>
    <ligand>
        <name>L-cysteinyl-5'-AMP</name>
        <dbReference type="ChEBI" id="CHEBI:144924"/>
    </ligand>
</feature>
<organism evidence="12 13">
    <name type="scientific">Gordonia phosphorivorans</name>
    <dbReference type="NCBI Taxonomy" id="1056982"/>
    <lineage>
        <taxon>Bacteria</taxon>
        <taxon>Bacillati</taxon>
        <taxon>Actinomycetota</taxon>
        <taxon>Actinomycetes</taxon>
        <taxon>Mycobacteriales</taxon>
        <taxon>Gordoniaceae</taxon>
        <taxon>Gordonia</taxon>
    </lineage>
</organism>
<evidence type="ECO:0000256" key="6">
    <source>
        <dbReference type="ARBA" id="ARBA00022741"/>
    </source>
</evidence>
<dbReference type="PANTHER" id="PTHR10890:SF3">
    <property type="entry name" value="CYSTEINE--TRNA LIGASE, CYTOPLASMIC"/>
    <property type="match status" value="1"/>
</dbReference>
<evidence type="ECO:0000256" key="4">
    <source>
        <dbReference type="ARBA" id="ARBA00022598"/>
    </source>
</evidence>
<dbReference type="SUPFAM" id="SSF52374">
    <property type="entry name" value="Nucleotidylyl transferase"/>
    <property type="match status" value="1"/>
</dbReference>
<dbReference type="InterPro" id="IPR017812">
    <property type="entry name" value="Mycothiol_ligase_MshC"/>
</dbReference>
<dbReference type="GO" id="GO:0035446">
    <property type="term" value="F:cysteine-glucosaminylinositol ligase activity"/>
    <property type="evidence" value="ECO:0007669"/>
    <property type="project" value="UniProtKB-EC"/>
</dbReference>
<keyword evidence="4 10" id="KW-0436">Ligase</keyword>
<evidence type="ECO:0000313" key="12">
    <source>
        <dbReference type="EMBL" id="MFC0315536.1"/>
    </source>
</evidence>
<evidence type="ECO:0000256" key="2">
    <source>
        <dbReference type="ARBA" id="ARBA00007723"/>
    </source>
</evidence>
<feature type="binding site" evidence="10">
    <location>
        <begin position="81"/>
        <end position="83"/>
    </location>
    <ligand>
        <name>L-cysteinyl-5'-AMP</name>
        <dbReference type="ChEBI" id="CHEBI:144924"/>
    </ligand>
</feature>
<feature type="short sequence motif" description="'HIGH' region" evidence="10">
    <location>
        <begin position="45"/>
        <end position="55"/>
    </location>
</feature>
<dbReference type="PRINTS" id="PR00983">
    <property type="entry name" value="TRNASYNTHCYS"/>
</dbReference>
<dbReference type="HAMAP" id="MF_01697">
    <property type="entry name" value="MshC"/>
    <property type="match status" value="1"/>
</dbReference>
<evidence type="ECO:0000256" key="9">
    <source>
        <dbReference type="ARBA" id="ARBA00048350"/>
    </source>
</evidence>
<evidence type="ECO:0000256" key="7">
    <source>
        <dbReference type="ARBA" id="ARBA00022833"/>
    </source>
</evidence>
<dbReference type="InterPro" id="IPR024909">
    <property type="entry name" value="Cys-tRNA/MSH_ligase"/>
</dbReference>
<gene>
    <name evidence="10 12" type="primary">mshC</name>
    <name evidence="12" type="ORF">ACFFJD_11830</name>
</gene>